<feature type="compositionally biased region" description="Basic and acidic residues" evidence="1">
    <location>
        <begin position="90"/>
        <end position="116"/>
    </location>
</feature>
<organism evidence="2 3">
    <name type="scientific">Cylindrotheca closterium</name>
    <dbReference type="NCBI Taxonomy" id="2856"/>
    <lineage>
        <taxon>Eukaryota</taxon>
        <taxon>Sar</taxon>
        <taxon>Stramenopiles</taxon>
        <taxon>Ochrophyta</taxon>
        <taxon>Bacillariophyta</taxon>
        <taxon>Bacillariophyceae</taxon>
        <taxon>Bacillariophycidae</taxon>
        <taxon>Bacillariales</taxon>
        <taxon>Bacillariaceae</taxon>
        <taxon>Cylindrotheca</taxon>
    </lineage>
</organism>
<accession>A0AAD2CB45</accession>
<gene>
    <name evidence="2" type="ORF">CYCCA115_LOCUS788</name>
</gene>
<dbReference type="AlphaFoldDB" id="A0AAD2CB45"/>
<feature type="compositionally biased region" description="Polar residues" evidence="1">
    <location>
        <begin position="308"/>
        <end position="319"/>
    </location>
</feature>
<name>A0AAD2CB45_9STRA</name>
<proteinExistence type="predicted"/>
<reference evidence="2" key="1">
    <citation type="submission" date="2023-08" db="EMBL/GenBank/DDBJ databases">
        <authorList>
            <person name="Audoor S."/>
            <person name="Bilcke G."/>
        </authorList>
    </citation>
    <scope>NUCLEOTIDE SEQUENCE</scope>
</reference>
<comment type="caution">
    <text evidence="2">The sequence shown here is derived from an EMBL/GenBank/DDBJ whole genome shotgun (WGS) entry which is preliminary data.</text>
</comment>
<feature type="compositionally biased region" description="Acidic residues" evidence="1">
    <location>
        <begin position="78"/>
        <end position="88"/>
    </location>
</feature>
<sequence length="350" mass="38925">MSGRRLNHQGFSTILQKHSLGGGSKKGSSTKEIARKAVEEEWKRNQKRKRSGLGGDSSDEEDGDERDRGKRGRKSQKDEEEEDDEFEFSQDYRDRAKERREGKPPADTFTDTKEESAYPTDPALPPPTKGLNLSLARKLRKEMKEAGANGSKESNRPAIFTELPTMEQAISTLESIASEEISLSASFLIDRTSLDYIQGLVKLQNQAVQSQPIISCTLAGKKMQRSRLVVSLNGNISDLKRSWEIPREVTNSNPSSNMAQPCMDLPIIQKIEAILKTIKKSQNPFSSRRNNKILDTFRPCEGEVEAGKTSSKTTPENTIQQSEAQASDEDDDDIFGGLDDYSPPAPSAKQ</sequence>
<dbReference type="Proteomes" id="UP001295423">
    <property type="component" value="Unassembled WGS sequence"/>
</dbReference>
<evidence type="ECO:0000313" key="3">
    <source>
        <dbReference type="Proteomes" id="UP001295423"/>
    </source>
</evidence>
<dbReference type="EMBL" id="CAKOGP040000001">
    <property type="protein sequence ID" value="CAJ1917623.1"/>
    <property type="molecule type" value="Genomic_DNA"/>
</dbReference>
<keyword evidence="3" id="KW-1185">Reference proteome</keyword>
<feature type="region of interest" description="Disordered" evidence="1">
    <location>
        <begin position="285"/>
        <end position="350"/>
    </location>
</feature>
<evidence type="ECO:0000256" key="1">
    <source>
        <dbReference type="SAM" id="MobiDB-lite"/>
    </source>
</evidence>
<feature type="region of interest" description="Disordered" evidence="1">
    <location>
        <begin position="1"/>
        <end position="131"/>
    </location>
</feature>
<feature type="compositionally biased region" description="Basic and acidic residues" evidence="1">
    <location>
        <begin position="32"/>
        <end position="44"/>
    </location>
</feature>
<evidence type="ECO:0000313" key="2">
    <source>
        <dbReference type="EMBL" id="CAJ1917623.1"/>
    </source>
</evidence>
<protein>
    <submittedName>
        <fullName evidence="2">Uncharacterized protein</fullName>
    </submittedName>
</protein>